<comment type="caution">
    <text evidence="2">The sequence shown here is derived from an EMBL/GenBank/DDBJ whole genome shotgun (WGS) entry which is preliminary data.</text>
</comment>
<protein>
    <submittedName>
        <fullName evidence="2">NAD-dependent epimerase/dehydratase family protein</fullName>
    </submittedName>
</protein>
<evidence type="ECO:0000313" key="2">
    <source>
        <dbReference type="EMBL" id="MDB8018919.1"/>
    </source>
</evidence>
<sequence>MKVLITGGTGTISSGLVKESVNRGYETYAITRGTNNKRNILGANYLHADIWDTENVSSVLGNLKFDVVVECLAYGVEQLKISLNNFSKRCSQYVFISTAGIYNRLGENRIKESDPKEFIDWSYTRNKIECEKYLVSFSDRTGLKYTIVRPTVTYGDYRIPFPIATRTPGWTFFDRMKSGQIMLASDNVKFSIIHIDDFSNMVVSLFGNEKAMNEDFHIASNDNDIYWDDVIRTAGEILNVEPKIVHVSPDVIKKVWPHIYDELAYNKNLSLVLDDSKIKRTSAHIQTIKLKEGLERTKNMMYTEYLSNDCMIDKKWNDFCNAVIFYSYKNHYLNEIETQMVKKYIDNYGSVDFEESIKRVMRSNKKEKLAIYVWGIKKHIKNILKDRDR</sequence>
<dbReference type="SUPFAM" id="SSF51735">
    <property type="entry name" value="NAD(P)-binding Rossmann-fold domains"/>
    <property type="match status" value="1"/>
</dbReference>
<gene>
    <name evidence="2" type="ORF">PNE45_12895</name>
</gene>
<dbReference type="PANTHER" id="PTHR43245:SF13">
    <property type="entry name" value="UDP-D-APIOSE_UDP-D-XYLOSE SYNTHASE 2"/>
    <property type="match status" value="1"/>
</dbReference>
<dbReference type="Proteomes" id="UP001212823">
    <property type="component" value="Unassembled WGS sequence"/>
</dbReference>
<dbReference type="RefSeq" id="WP_306775808.1">
    <property type="nucleotide sequence ID" value="NZ_JADPAO010000026.1"/>
</dbReference>
<dbReference type="InterPro" id="IPR050177">
    <property type="entry name" value="Lipid_A_modif_metabolic_enz"/>
</dbReference>
<dbReference type="EMBL" id="JAQLYE010000027">
    <property type="protein sequence ID" value="MDB8018919.1"/>
    <property type="molecule type" value="Genomic_DNA"/>
</dbReference>
<dbReference type="Gene3D" id="3.40.50.720">
    <property type="entry name" value="NAD(P)-binding Rossmann-like Domain"/>
    <property type="match status" value="1"/>
</dbReference>
<dbReference type="Pfam" id="PF01370">
    <property type="entry name" value="Epimerase"/>
    <property type="match status" value="1"/>
</dbReference>
<proteinExistence type="predicted"/>
<dbReference type="AlphaFoldDB" id="A0AAP3Q485"/>
<evidence type="ECO:0000313" key="3">
    <source>
        <dbReference type="Proteomes" id="UP001212823"/>
    </source>
</evidence>
<reference evidence="2" key="1">
    <citation type="submission" date="2023-01" db="EMBL/GenBank/DDBJ databases">
        <title>Human gut microbiome strain richness.</title>
        <authorList>
            <person name="Chen-Liaw A."/>
        </authorList>
    </citation>
    <scope>NUCLEOTIDE SEQUENCE</scope>
    <source>
        <strain evidence="2">1001283st1_D2_1001283B150209_150212</strain>
    </source>
</reference>
<accession>A0AAP3Q485</accession>
<evidence type="ECO:0000259" key="1">
    <source>
        <dbReference type="Pfam" id="PF01370"/>
    </source>
</evidence>
<name>A0AAP3Q485_9FIRM</name>
<dbReference type="PANTHER" id="PTHR43245">
    <property type="entry name" value="BIFUNCTIONAL POLYMYXIN RESISTANCE PROTEIN ARNA"/>
    <property type="match status" value="1"/>
</dbReference>
<dbReference type="InterPro" id="IPR001509">
    <property type="entry name" value="Epimerase_deHydtase"/>
</dbReference>
<organism evidence="2 3">
    <name type="scientific">Agathobacter rectalis</name>
    <dbReference type="NCBI Taxonomy" id="39491"/>
    <lineage>
        <taxon>Bacteria</taxon>
        <taxon>Bacillati</taxon>
        <taxon>Bacillota</taxon>
        <taxon>Clostridia</taxon>
        <taxon>Lachnospirales</taxon>
        <taxon>Lachnospiraceae</taxon>
        <taxon>Agathobacter</taxon>
    </lineage>
</organism>
<dbReference type="InterPro" id="IPR036291">
    <property type="entry name" value="NAD(P)-bd_dom_sf"/>
</dbReference>
<feature type="domain" description="NAD-dependent epimerase/dehydratase" evidence="1">
    <location>
        <begin position="3"/>
        <end position="218"/>
    </location>
</feature>